<dbReference type="OrthoDB" id="186626at2759"/>
<feature type="compositionally biased region" description="Pro residues" evidence="1">
    <location>
        <begin position="347"/>
        <end position="358"/>
    </location>
</feature>
<dbReference type="Proteomes" id="UP000267821">
    <property type="component" value="Unassembled WGS sequence"/>
</dbReference>
<gene>
    <name evidence="2" type="ORF">L211DRAFT_775093</name>
</gene>
<feature type="non-terminal residue" evidence="2">
    <location>
        <position position="458"/>
    </location>
</feature>
<keyword evidence="3" id="KW-1185">Reference proteome</keyword>
<reference evidence="2 3" key="1">
    <citation type="journal article" date="2018" name="Nat. Ecol. Evol.">
        <title>Pezizomycetes genomes reveal the molecular basis of ectomycorrhizal truffle lifestyle.</title>
        <authorList>
            <person name="Murat C."/>
            <person name="Payen T."/>
            <person name="Noel B."/>
            <person name="Kuo A."/>
            <person name="Morin E."/>
            <person name="Chen J."/>
            <person name="Kohler A."/>
            <person name="Krizsan K."/>
            <person name="Balestrini R."/>
            <person name="Da Silva C."/>
            <person name="Montanini B."/>
            <person name="Hainaut M."/>
            <person name="Levati E."/>
            <person name="Barry K.W."/>
            <person name="Belfiori B."/>
            <person name="Cichocki N."/>
            <person name="Clum A."/>
            <person name="Dockter R.B."/>
            <person name="Fauchery L."/>
            <person name="Guy J."/>
            <person name="Iotti M."/>
            <person name="Le Tacon F."/>
            <person name="Lindquist E.A."/>
            <person name="Lipzen A."/>
            <person name="Malagnac F."/>
            <person name="Mello A."/>
            <person name="Molinier V."/>
            <person name="Miyauchi S."/>
            <person name="Poulain J."/>
            <person name="Riccioni C."/>
            <person name="Rubini A."/>
            <person name="Sitrit Y."/>
            <person name="Splivallo R."/>
            <person name="Traeger S."/>
            <person name="Wang M."/>
            <person name="Zifcakova L."/>
            <person name="Wipf D."/>
            <person name="Zambonelli A."/>
            <person name="Paolocci F."/>
            <person name="Nowrousian M."/>
            <person name="Ottonello S."/>
            <person name="Baldrian P."/>
            <person name="Spatafora J.W."/>
            <person name="Henrissat B."/>
            <person name="Nagy L.G."/>
            <person name="Aury J.M."/>
            <person name="Wincker P."/>
            <person name="Grigoriev I.V."/>
            <person name="Bonfante P."/>
            <person name="Martin F.M."/>
        </authorList>
    </citation>
    <scope>NUCLEOTIDE SEQUENCE [LARGE SCALE GENOMIC DNA]</scope>
    <source>
        <strain evidence="2 3">ATCC MYA-4762</strain>
    </source>
</reference>
<accession>A0A3N4LUZ4</accession>
<name>A0A3N4LUZ4_9PEZI</name>
<evidence type="ECO:0000313" key="2">
    <source>
        <dbReference type="EMBL" id="RPB26734.1"/>
    </source>
</evidence>
<feature type="non-terminal residue" evidence="2">
    <location>
        <position position="1"/>
    </location>
</feature>
<evidence type="ECO:0000256" key="1">
    <source>
        <dbReference type="SAM" id="MobiDB-lite"/>
    </source>
</evidence>
<sequence length="458" mass="50889">LNILLTNGRFPVSIDLARQFTRAGHAVYVVDPMHYHVCRFSNSVRKSWWVPTPHVDGRGYVEGVLRAMEEGIGGSGRIDLVVPMHEEIFYLAEAYTSDSDPPPLNSTSLSALRTRLLAPPFPTLIMLHNKHTFSLFLRSLRLDHPLFRLIPSKSHLLPLLDGTSALHPTNPRASFALKPVFGRACSNVYHLHPLPATPSHEKANQKCLDEIDITPDNHYLAQEWVEGERFCTYAVVRGGRVLALGVYPVRDTIDGSSCVYFEAVENPRVKAYVERIVEGLGDVGGLGWQMALDIVVEAGPGGRVMAIECNPRATSGIHLFSGTARLAEAIASCVNQSRDQTTSISTPPSPPPPSPPPTENSIITPSPRHRRQLAPGMLMWKPATAGSSPRNKLSLVPRIRQYTSHMARLMGCKDVMFSASDLLPSLMQPFLLTSYYEICRERGMKLPEMFQWDLTWEP</sequence>
<proteinExistence type="predicted"/>
<evidence type="ECO:0000313" key="3">
    <source>
        <dbReference type="Proteomes" id="UP000267821"/>
    </source>
</evidence>
<dbReference type="SUPFAM" id="SSF56059">
    <property type="entry name" value="Glutathione synthetase ATP-binding domain-like"/>
    <property type="match status" value="1"/>
</dbReference>
<dbReference type="AlphaFoldDB" id="A0A3N4LUZ4"/>
<evidence type="ECO:0008006" key="4">
    <source>
        <dbReference type="Google" id="ProtNLM"/>
    </source>
</evidence>
<protein>
    <recommendedName>
        <fullName evidence="4">ATP-grasp domain-containing protein</fullName>
    </recommendedName>
</protein>
<feature type="region of interest" description="Disordered" evidence="1">
    <location>
        <begin position="337"/>
        <end position="367"/>
    </location>
</feature>
<dbReference type="InParanoid" id="A0A3N4LUZ4"/>
<dbReference type="EMBL" id="ML121533">
    <property type="protein sequence ID" value="RPB26734.1"/>
    <property type="molecule type" value="Genomic_DNA"/>
</dbReference>
<organism evidence="2 3">
    <name type="scientific">Terfezia boudieri ATCC MYA-4762</name>
    <dbReference type="NCBI Taxonomy" id="1051890"/>
    <lineage>
        <taxon>Eukaryota</taxon>
        <taxon>Fungi</taxon>
        <taxon>Dikarya</taxon>
        <taxon>Ascomycota</taxon>
        <taxon>Pezizomycotina</taxon>
        <taxon>Pezizomycetes</taxon>
        <taxon>Pezizales</taxon>
        <taxon>Pezizaceae</taxon>
        <taxon>Terfezia</taxon>
    </lineage>
</organism>